<dbReference type="PANTHER" id="PTHR43392:SF2">
    <property type="entry name" value="AAA-TYPE ATPASE FAMILY PROTEIN _ ANKYRIN REPEAT FAMILY PROTEIN"/>
    <property type="match status" value="1"/>
</dbReference>
<proteinExistence type="inferred from homology"/>
<dbReference type="Pfam" id="PF00004">
    <property type="entry name" value="AAA"/>
    <property type="match status" value="3"/>
</dbReference>
<feature type="domain" description="AAA+ ATPase" evidence="5">
    <location>
        <begin position="672"/>
        <end position="805"/>
    </location>
</feature>
<evidence type="ECO:0000259" key="5">
    <source>
        <dbReference type="SMART" id="SM00382"/>
    </source>
</evidence>
<reference evidence="6" key="1">
    <citation type="journal article" date="2023" name="Mol. Phylogenet. Evol.">
        <title>Genome-scale phylogeny and comparative genomics of the fungal order Sordariales.</title>
        <authorList>
            <person name="Hensen N."/>
            <person name="Bonometti L."/>
            <person name="Westerberg I."/>
            <person name="Brannstrom I.O."/>
            <person name="Guillou S."/>
            <person name="Cros-Aarteil S."/>
            <person name="Calhoun S."/>
            <person name="Haridas S."/>
            <person name="Kuo A."/>
            <person name="Mondo S."/>
            <person name="Pangilinan J."/>
            <person name="Riley R."/>
            <person name="LaButti K."/>
            <person name="Andreopoulos B."/>
            <person name="Lipzen A."/>
            <person name="Chen C."/>
            <person name="Yan M."/>
            <person name="Daum C."/>
            <person name="Ng V."/>
            <person name="Clum A."/>
            <person name="Steindorff A."/>
            <person name="Ohm R.A."/>
            <person name="Martin F."/>
            <person name="Silar P."/>
            <person name="Natvig D.O."/>
            <person name="Lalanne C."/>
            <person name="Gautier V."/>
            <person name="Ament-Velasquez S.L."/>
            <person name="Kruys A."/>
            <person name="Hutchinson M.I."/>
            <person name="Powell A.J."/>
            <person name="Barry K."/>
            <person name="Miller A.N."/>
            <person name="Grigoriev I.V."/>
            <person name="Debuchy R."/>
            <person name="Gladieux P."/>
            <person name="Hiltunen Thoren M."/>
            <person name="Johannesson H."/>
        </authorList>
    </citation>
    <scope>NUCLEOTIDE SEQUENCE</scope>
    <source>
        <strain evidence="6">CBS 955.72</strain>
    </source>
</reference>
<keyword evidence="2" id="KW-0547">Nucleotide-binding</keyword>
<dbReference type="SMART" id="SM00382">
    <property type="entry name" value="AAA"/>
    <property type="match status" value="3"/>
</dbReference>
<feature type="region of interest" description="Disordered" evidence="4">
    <location>
        <begin position="149"/>
        <end position="172"/>
    </location>
</feature>
<comment type="caution">
    <text evidence="6">The sequence shown here is derived from an EMBL/GenBank/DDBJ whole genome shotgun (WGS) entry which is preliminary data.</text>
</comment>
<dbReference type="FunFam" id="3.40.50.300:FF:000216">
    <property type="entry name" value="Type VII secretion ATPase EccA"/>
    <property type="match status" value="1"/>
</dbReference>
<dbReference type="InterPro" id="IPR041627">
    <property type="entry name" value="AAA_lid_6"/>
</dbReference>
<dbReference type="CDD" id="cd00009">
    <property type="entry name" value="AAA"/>
    <property type="match status" value="2"/>
</dbReference>
<dbReference type="FunFam" id="1.10.8.60:FF:000160">
    <property type="entry name" value="WGS project CABT00000000 data, contig 2.55"/>
    <property type="match status" value="1"/>
</dbReference>
<gene>
    <name evidence="6" type="ORF">B0T25DRAFT_134064</name>
</gene>
<dbReference type="InterPro" id="IPR003593">
    <property type="entry name" value="AAA+_ATPase"/>
</dbReference>
<feature type="compositionally biased region" description="Acidic residues" evidence="4">
    <location>
        <begin position="152"/>
        <end position="165"/>
    </location>
</feature>
<dbReference type="GO" id="GO:0016887">
    <property type="term" value="F:ATP hydrolysis activity"/>
    <property type="evidence" value="ECO:0007669"/>
    <property type="project" value="InterPro"/>
</dbReference>
<name>A0AAJ0MFC5_9PEZI</name>
<dbReference type="SUPFAM" id="SSF52540">
    <property type="entry name" value="P-loop containing nucleoside triphosphate hydrolases"/>
    <property type="match status" value="3"/>
</dbReference>
<dbReference type="PANTHER" id="PTHR43392">
    <property type="entry name" value="AAA-TYPE ATPASE FAMILY PROTEIN / ANKYRIN REPEAT FAMILY PROTEIN"/>
    <property type="match status" value="1"/>
</dbReference>
<dbReference type="EMBL" id="JAUIQD010000003">
    <property type="protein sequence ID" value="KAK3356293.1"/>
    <property type="molecule type" value="Genomic_DNA"/>
</dbReference>
<dbReference type="InterPro" id="IPR050773">
    <property type="entry name" value="CbxX/CfxQ_RuBisCO_ESX"/>
</dbReference>
<reference evidence="6" key="2">
    <citation type="submission" date="2023-06" db="EMBL/GenBank/DDBJ databases">
        <authorList>
            <consortium name="Lawrence Berkeley National Laboratory"/>
            <person name="Haridas S."/>
            <person name="Hensen N."/>
            <person name="Bonometti L."/>
            <person name="Westerberg I."/>
            <person name="Brannstrom I.O."/>
            <person name="Guillou S."/>
            <person name="Cros-Aarteil S."/>
            <person name="Calhoun S."/>
            <person name="Kuo A."/>
            <person name="Mondo S."/>
            <person name="Pangilinan J."/>
            <person name="Riley R."/>
            <person name="Labutti K."/>
            <person name="Andreopoulos B."/>
            <person name="Lipzen A."/>
            <person name="Chen C."/>
            <person name="Yanf M."/>
            <person name="Daum C."/>
            <person name="Ng V."/>
            <person name="Clum A."/>
            <person name="Steindorff A."/>
            <person name="Ohm R."/>
            <person name="Martin F."/>
            <person name="Silar P."/>
            <person name="Natvig D."/>
            <person name="Lalanne C."/>
            <person name="Gautier V."/>
            <person name="Ament-Velasquez S.L."/>
            <person name="Kruys A."/>
            <person name="Hutchinson M.I."/>
            <person name="Powell A.J."/>
            <person name="Barry K."/>
            <person name="Miller A.N."/>
            <person name="Grigoriev I.V."/>
            <person name="Debuchy R."/>
            <person name="Gladieux P."/>
            <person name="Thoren M.H."/>
            <person name="Johannesson H."/>
        </authorList>
    </citation>
    <scope>NUCLEOTIDE SEQUENCE</scope>
    <source>
        <strain evidence="6">CBS 955.72</strain>
    </source>
</reference>
<dbReference type="GO" id="GO:0005524">
    <property type="term" value="F:ATP binding"/>
    <property type="evidence" value="ECO:0007669"/>
    <property type="project" value="UniProtKB-KW"/>
</dbReference>
<organism evidence="6 7">
    <name type="scientific">Lasiosphaeria hispida</name>
    <dbReference type="NCBI Taxonomy" id="260671"/>
    <lineage>
        <taxon>Eukaryota</taxon>
        <taxon>Fungi</taxon>
        <taxon>Dikarya</taxon>
        <taxon>Ascomycota</taxon>
        <taxon>Pezizomycotina</taxon>
        <taxon>Sordariomycetes</taxon>
        <taxon>Sordariomycetidae</taxon>
        <taxon>Sordariales</taxon>
        <taxon>Lasiosphaeriaceae</taxon>
        <taxon>Lasiosphaeria</taxon>
    </lineage>
</organism>
<keyword evidence="7" id="KW-1185">Reference proteome</keyword>
<feature type="domain" description="AAA+ ATPase" evidence="5">
    <location>
        <begin position="393"/>
        <end position="532"/>
    </location>
</feature>
<dbReference type="AlphaFoldDB" id="A0AAJ0MFC5"/>
<comment type="similarity">
    <text evidence="1">Belongs to the CbxX/CfxQ family.</text>
</comment>
<accession>A0AAJ0MFC5</accession>
<dbReference type="InterPro" id="IPR003959">
    <property type="entry name" value="ATPase_AAA_core"/>
</dbReference>
<dbReference type="InterPro" id="IPR000641">
    <property type="entry name" value="CbxX/CfxQ"/>
</dbReference>
<dbReference type="Pfam" id="PF17866">
    <property type="entry name" value="AAA_lid_6"/>
    <property type="match status" value="2"/>
</dbReference>
<evidence type="ECO:0000256" key="1">
    <source>
        <dbReference type="ARBA" id="ARBA00010378"/>
    </source>
</evidence>
<feature type="region of interest" description="Disordered" evidence="4">
    <location>
        <begin position="1"/>
        <end position="20"/>
    </location>
</feature>
<dbReference type="InterPro" id="IPR027417">
    <property type="entry name" value="P-loop_NTPase"/>
</dbReference>
<keyword evidence="3" id="KW-0067">ATP-binding</keyword>
<dbReference type="Gene3D" id="3.40.50.300">
    <property type="entry name" value="P-loop containing nucleotide triphosphate hydrolases"/>
    <property type="match status" value="3"/>
</dbReference>
<evidence type="ECO:0000313" key="6">
    <source>
        <dbReference type="EMBL" id="KAK3356293.1"/>
    </source>
</evidence>
<dbReference type="Gene3D" id="1.10.8.60">
    <property type="match status" value="2"/>
</dbReference>
<dbReference type="Proteomes" id="UP001275084">
    <property type="component" value="Unassembled WGS sequence"/>
</dbReference>
<feature type="domain" description="AAA+ ATPase" evidence="5">
    <location>
        <begin position="91"/>
        <end position="251"/>
    </location>
</feature>
<dbReference type="PRINTS" id="PR00819">
    <property type="entry name" value="CBXCFQXSUPER"/>
</dbReference>
<evidence type="ECO:0000256" key="3">
    <source>
        <dbReference type="ARBA" id="ARBA00022840"/>
    </source>
</evidence>
<evidence type="ECO:0000256" key="4">
    <source>
        <dbReference type="SAM" id="MobiDB-lite"/>
    </source>
</evidence>
<evidence type="ECO:0000256" key="2">
    <source>
        <dbReference type="ARBA" id="ARBA00022741"/>
    </source>
</evidence>
<sequence length="919" mass="101495">MAPRKQSKGSPQKYVVPANHDQRRRQFSAKVSGVGQDWQKIKQNYDLSVGTVEAVDQVMALVGLEEVKEQVLAILKYVDVAKNQDVDVQKQRFHIVFQGNPGTGKTTTARIYAKFLYSIGVLKSNAFEEWSGTKLVTEGPKAVQSMLKDMVGDDDDDDDESDDNDFSFGSDSGKGGKGGVLFVDEAYQLTAPHSSGAGSSILDLIETEMENSRGRFVAIFTGYTKDMQSFFEHNMGIRIRVPYTLQFADFEDQELWAILRDKIGAKYEGRMKVQCGMDGLYMRIAIRRLARGRGVRGFGNARAVENLLAQIAARQAKRLSLDKDAGKTPDYFLFTKEDLIGPPPSRAFQSRAWTKLQGMTGLEAVKSSIKSMVGMLQRNYNRELKELALLNLSLNRVFFGSPGTGKTTVARLYGEILADIGLLSDGEVVMKNPAHFIGDVLGRSEQKTRSILAATVGKVLVIDEAYMLYSGKYDGNNDSYKTSVIDTIVAEVQGVPGDDRCILLLGYEDRLRDMFRHVNEGLSRRFKIEDAFRFEDFSRPQLEEIMRLKMKEQDLGATLSAVAVAMGILDRTRAQPNFSNAGEVVNLLDTAKVNFQLRQDSVPRPKHDASVVFEPADFDPNFARRHDRAGSDSGCSSPLEGLVGEDVIKKLEELAKYAQVVKASGGSPWDLVPTRFNFKGPSGTGKTTAARHLGKLFYNMGFFATDEVIECSVQDLVGRYVGETRPKTKEVVEKAIGRVLVIEDAPSLAVGSFGAEAIAELEYRLSMPRYAGRLVIVLTGGDEEMDRLMAHNPSLSALFVEEIVFGSFAPEASLGLLDRQLRESRIGAPFLGDVTHHSYATLRGLLGRLSTFPSWANARSVQALGVKMIRSALATCNHHRLDQLGGGGNGDATQSELSRPTRPFHAWKTWSTCYMEGDV</sequence>
<keyword evidence="6" id="KW-0378">Hydrolase</keyword>
<evidence type="ECO:0000313" key="7">
    <source>
        <dbReference type="Proteomes" id="UP001275084"/>
    </source>
</evidence>
<protein>
    <submittedName>
        <fullName evidence="6">P-loop containing nucleoside triphosphate hydrolase protein</fullName>
    </submittedName>
</protein>